<name>A0ABW3WCS6_9RHOO</name>
<evidence type="ECO:0000256" key="7">
    <source>
        <dbReference type="ARBA" id="ARBA00022884"/>
    </source>
</evidence>
<dbReference type="InterPro" id="IPR013785">
    <property type="entry name" value="Aldolase_TIM"/>
</dbReference>
<keyword evidence="4 9" id="KW-0288">FMN</keyword>
<dbReference type="InterPro" id="IPR018517">
    <property type="entry name" value="tRNA_hU_synthase_CS"/>
</dbReference>
<dbReference type="InterPro" id="IPR001269">
    <property type="entry name" value="DUS_fam"/>
</dbReference>
<feature type="active site" description="Proton donor" evidence="9">
    <location>
        <position position="97"/>
    </location>
</feature>
<comment type="similarity">
    <text evidence="10">Belongs to the dus family.</text>
</comment>
<dbReference type="Gene3D" id="1.20.225.30">
    <property type="entry name" value="Dihydrouridine synthase, C-terminal recognition domain"/>
    <property type="match status" value="1"/>
</dbReference>
<keyword evidence="2 9" id="KW-0820">tRNA-binding</keyword>
<comment type="function">
    <text evidence="9">Catalyzes the synthesis of 5,6-dihydrouridine (D), a modified base found in the D-loop of most tRNAs, via the reduction of the C5-C6 double bond in target uridines. Specifically modifies U16 in tRNAs.</text>
</comment>
<dbReference type="InterPro" id="IPR035587">
    <property type="entry name" value="DUS-like_FMN-bd"/>
</dbReference>
<protein>
    <recommendedName>
        <fullName evidence="9">tRNA-dihydrouridine(16) synthase</fullName>
        <ecNumber evidence="9">1.3.1.-</ecNumber>
    </recommendedName>
    <alternativeName>
        <fullName evidence="9">U16-specific dihydrouridine synthase</fullName>
        <shortName evidence="9">U16-specific Dus</shortName>
    </alternativeName>
    <alternativeName>
        <fullName evidence="9">tRNA-dihydrouridine synthase C</fullName>
    </alternativeName>
</protein>
<evidence type="ECO:0000256" key="1">
    <source>
        <dbReference type="ARBA" id="ARBA00001917"/>
    </source>
</evidence>
<accession>A0ABW3WCS6</accession>
<proteinExistence type="inferred from homology"/>
<feature type="binding site" evidence="9">
    <location>
        <begin position="198"/>
        <end position="200"/>
    </location>
    <ligand>
        <name>FMN</name>
        <dbReference type="ChEBI" id="CHEBI:58210"/>
    </ligand>
</feature>
<dbReference type="HAMAP" id="MF_02043">
    <property type="entry name" value="DusC_subfam"/>
    <property type="match status" value="1"/>
</dbReference>
<evidence type="ECO:0000313" key="13">
    <source>
        <dbReference type="Proteomes" id="UP001597158"/>
    </source>
</evidence>
<evidence type="ECO:0000256" key="3">
    <source>
        <dbReference type="ARBA" id="ARBA00022630"/>
    </source>
</evidence>
<dbReference type="Gene3D" id="3.20.20.70">
    <property type="entry name" value="Aldolase class I"/>
    <property type="match status" value="1"/>
</dbReference>
<evidence type="ECO:0000259" key="11">
    <source>
        <dbReference type="Pfam" id="PF01207"/>
    </source>
</evidence>
<comment type="caution">
    <text evidence="12">The sequence shown here is derived from an EMBL/GenBank/DDBJ whole genome shotgun (WGS) entry which is preliminary data.</text>
</comment>
<dbReference type="InterPro" id="IPR032886">
    <property type="entry name" value="DusC"/>
</dbReference>
<comment type="catalytic activity">
    <reaction evidence="9">
        <text>5,6-dihydrouridine(16) in tRNA + NADP(+) = uridine(16) in tRNA + NADPH + H(+)</text>
        <dbReference type="Rhea" id="RHEA:53376"/>
        <dbReference type="Rhea" id="RHEA-COMP:13543"/>
        <dbReference type="Rhea" id="RHEA-COMP:13544"/>
        <dbReference type="ChEBI" id="CHEBI:15378"/>
        <dbReference type="ChEBI" id="CHEBI:57783"/>
        <dbReference type="ChEBI" id="CHEBI:58349"/>
        <dbReference type="ChEBI" id="CHEBI:65315"/>
        <dbReference type="ChEBI" id="CHEBI:74443"/>
    </reaction>
</comment>
<reference evidence="13" key="1">
    <citation type="journal article" date="2019" name="Int. J. Syst. Evol. Microbiol.">
        <title>The Global Catalogue of Microorganisms (GCM) 10K type strain sequencing project: providing services to taxonomists for standard genome sequencing and annotation.</title>
        <authorList>
            <consortium name="The Broad Institute Genomics Platform"/>
            <consortium name="The Broad Institute Genome Sequencing Center for Infectious Disease"/>
            <person name="Wu L."/>
            <person name="Ma J."/>
        </authorList>
    </citation>
    <scope>NUCLEOTIDE SEQUENCE [LARGE SCALE GENOMIC DNA]</scope>
    <source>
        <strain evidence="13">CCUG 48884</strain>
    </source>
</reference>
<evidence type="ECO:0000256" key="6">
    <source>
        <dbReference type="ARBA" id="ARBA00022857"/>
    </source>
</evidence>
<evidence type="ECO:0000256" key="8">
    <source>
        <dbReference type="ARBA" id="ARBA00023002"/>
    </source>
</evidence>
<keyword evidence="3 9" id="KW-0285">Flavoprotein</keyword>
<sequence>MLLLAPMEGLLDDVLRAVLTRVGGYDHAVTEFVRVSGSLLPDRYFRRIAPELDAGSRTGAGVPVRVQLLGSDPACMAANAERLARLEPAGVDLNFGCPAPTVNRHRGGAVLLDEPELLHRIAAALAAVLPPDLPLTAKMRLGVADPGRARECALALVEGGVHGLVVHARTKVQGYKPPAHWEWVARIADVVNVPVVANGEVWTAADWVRCRAVAGVPGVMIGRGAVADPFLAARIRAGRLDAPDAAERAREWQVLLMLLEDFRVRVRRKVEPRHVSGRIKQWLHLLARNYPQADRLFTDIRPIKALAEIEAVMARHGVPLGAQASCVADTVADALPEAKRLLPIAA</sequence>
<dbReference type="Pfam" id="PF01207">
    <property type="entry name" value="Dus"/>
    <property type="match status" value="1"/>
</dbReference>
<feature type="binding site" evidence="9">
    <location>
        <position position="67"/>
    </location>
    <ligand>
        <name>FMN</name>
        <dbReference type="ChEBI" id="CHEBI:58210"/>
    </ligand>
</feature>
<dbReference type="SUPFAM" id="SSF51395">
    <property type="entry name" value="FMN-linked oxidoreductases"/>
    <property type="match status" value="1"/>
</dbReference>
<feature type="site" description="Interacts with tRNA" evidence="9">
    <location>
        <position position="175"/>
    </location>
</feature>
<evidence type="ECO:0000256" key="9">
    <source>
        <dbReference type="HAMAP-Rule" id="MF_02043"/>
    </source>
</evidence>
<keyword evidence="8 9" id="KW-0560">Oxidoreductase</keyword>
<dbReference type="RefSeq" id="WP_277832726.1">
    <property type="nucleotide sequence ID" value="NZ_JARQZE010000005.1"/>
</dbReference>
<dbReference type="Proteomes" id="UP001597158">
    <property type="component" value="Unassembled WGS sequence"/>
</dbReference>
<keyword evidence="5 9" id="KW-0819">tRNA processing</keyword>
<evidence type="ECO:0000256" key="5">
    <source>
        <dbReference type="ARBA" id="ARBA00022694"/>
    </source>
</evidence>
<dbReference type="EC" id="1.3.1.-" evidence="9"/>
<evidence type="ECO:0000256" key="4">
    <source>
        <dbReference type="ARBA" id="ARBA00022643"/>
    </source>
</evidence>
<feature type="site" description="Interacts with tRNA; defines subfamily-specific binding signature" evidence="9">
    <location>
        <position position="278"/>
    </location>
</feature>
<comment type="similarity">
    <text evidence="9">Belongs to the Dus family. DusC subfamily.</text>
</comment>
<keyword evidence="6 9" id="KW-0521">NADP</keyword>
<feature type="site" description="Interacts with tRNA; defines subfamily-specific binding signature" evidence="9">
    <location>
        <position position="301"/>
    </location>
</feature>
<comment type="caution">
    <text evidence="9">Lacks conserved residue(s) required for the propagation of feature annotation.</text>
</comment>
<keyword evidence="13" id="KW-1185">Reference proteome</keyword>
<comment type="cofactor">
    <cofactor evidence="1 9 10">
        <name>FMN</name>
        <dbReference type="ChEBI" id="CHEBI:58210"/>
    </cofactor>
</comment>
<feature type="site" description="Interacts with tRNA; defines subfamily-specific binding signature" evidence="9">
    <location>
        <position position="34"/>
    </location>
</feature>
<gene>
    <name evidence="9" type="primary">dusC</name>
    <name evidence="12" type="ORF">ACFQ4M_09510</name>
</gene>
<dbReference type="InterPro" id="IPR042270">
    <property type="entry name" value="DusC_C"/>
</dbReference>
<feature type="site" description="Interacts with tRNA; defines subfamily-specific binding signature" evidence="9">
    <location>
        <position position="280"/>
    </location>
</feature>
<feature type="binding site" evidence="9">
    <location>
        <begin position="222"/>
        <end position="223"/>
    </location>
    <ligand>
        <name>FMN</name>
        <dbReference type="ChEBI" id="CHEBI:58210"/>
    </ligand>
</feature>
<keyword evidence="7 9" id="KW-0694">RNA-binding</keyword>
<feature type="binding site" evidence="9">
    <location>
        <position position="138"/>
    </location>
    <ligand>
        <name>FMN</name>
        <dbReference type="ChEBI" id="CHEBI:58210"/>
    </ligand>
</feature>
<dbReference type="PROSITE" id="PS01136">
    <property type="entry name" value="UPF0034"/>
    <property type="match status" value="1"/>
</dbReference>
<evidence type="ECO:0000256" key="10">
    <source>
        <dbReference type="PIRNR" id="PIRNR006621"/>
    </source>
</evidence>
<evidence type="ECO:0000313" key="12">
    <source>
        <dbReference type="EMBL" id="MFD1263822.1"/>
    </source>
</evidence>
<feature type="site" description="Interacts with tRNA" evidence="9">
    <location>
        <position position="94"/>
    </location>
</feature>
<organism evidence="12 13">
    <name type="scientific">Thauera mechernichensis</name>
    <dbReference type="NCBI Taxonomy" id="82788"/>
    <lineage>
        <taxon>Bacteria</taxon>
        <taxon>Pseudomonadati</taxon>
        <taxon>Pseudomonadota</taxon>
        <taxon>Betaproteobacteria</taxon>
        <taxon>Rhodocyclales</taxon>
        <taxon>Zoogloeaceae</taxon>
        <taxon>Thauera</taxon>
    </lineage>
</organism>
<feature type="domain" description="DUS-like FMN-binding" evidence="11">
    <location>
        <begin position="3"/>
        <end position="283"/>
    </location>
</feature>
<dbReference type="PIRSF" id="PIRSF006621">
    <property type="entry name" value="Dus"/>
    <property type="match status" value="1"/>
</dbReference>
<evidence type="ECO:0000256" key="2">
    <source>
        <dbReference type="ARBA" id="ARBA00022555"/>
    </source>
</evidence>
<comment type="catalytic activity">
    <reaction evidence="9">
        <text>5,6-dihydrouridine(16) in tRNA + NAD(+) = uridine(16) in tRNA + NADH + H(+)</text>
        <dbReference type="Rhea" id="RHEA:53380"/>
        <dbReference type="Rhea" id="RHEA-COMP:13543"/>
        <dbReference type="Rhea" id="RHEA-COMP:13544"/>
        <dbReference type="ChEBI" id="CHEBI:15378"/>
        <dbReference type="ChEBI" id="CHEBI:57540"/>
        <dbReference type="ChEBI" id="CHEBI:57945"/>
        <dbReference type="ChEBI" id="CHEBI:65315"/>
        <dbReference type="ChEBI" id="CHEBI:74443"/>
    </reaction>
</comment>
<dbReference type="EMBL" id="JBHTMC010000020">
    <property type="protein sequence ID" value="MFD1263822.1"/>
    <property type="molecule type" value="Genomic_DNA"/>
</dbReference>
<dbReference type="PANTHER" id="PTHR11082:SF26">
    <property type="entry name" value="TRNA-DIHYDROURIDINE(16) SYNTHASE"/>
    <property type="match status" value="1"/>
</dbReference>
<dbReference type="PANTHER" id="PTHR11082">
    <property type="entry name" value="TRNA-DIHYDROURIDINE SYNTHASE"/>
    <property type="match status" value="1"/>
</dbReference>
<dbReference type="CDD" id="cd02801">
    <property type="entry name" value="DUS_like_FMN"/>
    <property type="match status" value="1"/>
</dbReference>